<protein>
    <recommendedName>
        <fullName evidence="6">Probable ATP-binding protein YbiT</fullName>
    </recommendedName>
</protein>
<dbReference type="InterPro" id="IPR003593">
    <property type="entry name" value="AAA+_ATPase"/>
</dbReference>
<evidence type="ECO:0000256" key="1">
    <source>
        <dbReference type="ARBA" id="ARBA00022737"/>
    </source>
</evidence>
<evidence type="ECO:0000256" key="5">
    <source>
        <dbReference type="ARBA" id="ARBA00061551"/>
    </source>
</evidence>
<dbReference type="Pfam" id="PF12848">
    <property type="entry name" value="ABC_tran_Xtn"/>
    <property type="match status" value="1"/>
</dbReference>
<dbReference type="OrthoDB" id="9762369at2"/>
<dbReference type="Gene3D" id="3.40.50.300">
    <property type="entry name" value="P-loop containing nucleotide triphosphate hydrolases"/>
    <property type="match status" value="2"/>
</dbReference>
<dbReference type="FunFam" id="3.40.50.300:FF:000011">
    <property type="entry name" value="Putative ABC transporter ATP-binding component"/>
    <property type="match status" value="1"/>
</dbReference>
<keyword evidence="9" id="KW-1185">Reference proteome</keyword>
<dbReference type="InterPro" id="IPR032781">
    <property type="entry name" value="ABC_tran_Xtn"/>
</dbReference>
<dbReference type="Proteomes" id="UP000279470">
    <property type="component" value="Unassembled WGS sequence"/>
</dbReference>
<dbReference type="SUPFAM" id="SSF52540">
    <property type="entry name" value="P-loop containing nucleoside triphosphate hydrolases"/>
    <property type="match status" value="2"/>
</dbReference>
<evidence type="ECO:0000256" key="6">
    <source>
        <dbReference type="ARBA" id="ARBA00074044"/>
    </source>
</evidence>
<gene>
    <name evidence="8" type="ORF">EIC27_00345</name>
</gene>
<keyword evidence="2" id="KW-0547">Nucleotide-binding</keyword>
<keyword evidence="3 8" id="KW-0067">ATP-binding</keyword>
<proteinExistence type="inferred from homology"/>
<dbReference type="SMART" id="SM00382">
    <property type="entry name" value="AAA"/>
    <property type="match status" value="2"/>
</dbReference>
<dbReference type="FunFam" id="3.40.50.300:FF:000070">
    <property type="entry name" value="Putative ABC transporter ATP-binding component"/>
    <property type="match status" value="1"/>
</dbReference>
<reference evidence="9" key="1">
    <citation type="submission" date="2018-11" db="EMBL/GenBank/DDBJ databases">
        <title>Phylogenetic, genomic, and biogeographic characterization of a novel and ubiquitous marine invertebrate-associated Rickettsiales parasite, Candidatus Marinoinvertebrata rohwerii, gen. nov., sp. nov.</title>
        <authorList>
            <person name="Klinges J.G."/>
            <person name="Rosales S.M."/>
            <person name="Mcminds R."/>
            <person name="Shaver E.C."/>
            <person name="Shantz A."/>
            <person name="Peters E.C."/>
            <person name="Burkepile D.E."/>
            <person name="Silliman B.R."/>
            <person name="Vega Thurber R.L."/>
        </authorList>
    </citation>
    <scope>NUCLEOTIDE SEQUENCE [LARGE SCALE GENOMIC DNA]</scope>
    <source>
        <strain evidence="9">a_cerv_44</strain>
    </source>
</reference>
<dbReference type="InterPro" id="IPR051309">
    <property type="entry name" value="ABCF_ATPase"/>
</dbReference>
<dbReference type="InterPro" id="IPR003439">
    <property type="entry name" value="ABC_transporter-like_ATP-bd"/>
</dbReference>
<feature type="domain" description="ABC transporter" evidence="7">
    <location>
        <begin position="321"/>
        <end position="535"/>
    </location>
</feature>
<dbReference type="InterPro" id="IPR017871">
    <property type="entry name" value="ABC_transporter-like_CS"/>
</dbReference>
<evidence type="ECO:0000313" key="8">
    <source>
        <dbReference type="EMBL" id="RST72180.1"/>
    </source>
</evidence>
<dbReference type="RefSeq" id="WP_126044181.1">
    <property type="nucleotide sequence ID" value="NZ_RXFM01000003.1"/>
</dbReference>
<dbReference type="GO" id="GO:0016887">
    <property type="term" value="F:ATP hydrolysis activity"/>
    <property type="evidence" value="ECO:0007669"/>
    <property type="project" value="InterPro"/>
</dbReference>
<feature type="domain" description="ABC transporter" evidence="7">
    <location>
        <begin position="2"/>
        <end position="254"/>
    </location>
</feature>
<organism evidence="8 9">
    <name type="scientific">Candidatus Aquarickettsia rohweri</name>
    <dbReference type="NCBI Taxonomy" id="2602574"/>
    <lineage>
        <taxon>Bacteria</taxon>
        <taxon>Pseudomonadati</taxon>
        <taxon>Pseudomonadota</taxon>
        <taxon>Alphaproteobacteria</taxon>
        <taxon>Rickettsiales</taxon>
        <taxon>Candidatus Midichloriaceae</taxon>
        <taxon>Candidatus Aquarickettsia</taxon>
    </lineage>
</organism>
<keyword evidence="1" id="KW-0677">Repeat</keyword>
<dbReference type="CDD" id="cd03221">
    <property type="entry name" value="ABCF_EF-3"/>
    <property type="match status" value="2"/>
</dbReference>
<dbReference type="PANTHER" id="PTHR42855:SF2">
    <property type="entry name" value="DRUG RESISTANCE ABC TRANSPORTER,ATP-BINDING PROTEIN"/>
    <property type="match status" value="1"/>
</dbReference>
<dbReference type="GO" id="GO:0005524">
    <property type="term" value="F:ATP binding"/>
    <property type="evidence" value="ECO:0007669"/>
    <property type="project" value="UniProtKB-KW"/>
</dbReference>
<dbReference type="EMBL" id="RXFM01000003">
    <property type="protein sequence ID" value="RST72180.1"/>
    <property type="molecule type" value="Genomic_DNA"/>
</dbReference>
<evidence type="ECO:0000313" key="9">
    <source>
        <dbReference type="Proteomes" id="UP000279470"/>
    </source>
</evidence>
<dbReference type="InterPro" id="IPR027417">
    <property type="entry name" value="P-loop_NTPase"/>
</dbReference>
<comment type="similarity">
    <text evidence="5">Belongs to the ABC transporter superfamily. ABCF family. YbiT subfamily.</text>
</comment>
<comment type="function">
    <text evidence="4">Part of an ABC transporter complex. Transmembrane domains (TMD) form a pore in the inner membrane and the ATP-binding domain (NBD) is responsible for energy generation.</text>
</comment>
<dbReference type="PANTHER" id="PTHR42855">
    <property type="entry name" value="ABC TRANSPORTER ATP-BINDING SUBUNIT"/>
    <property type="match status" value="1"/>
</dbReference>
<evidence type="ECO:0000256" key="2">
    <source>
        <dbReference type="ARBA" id="ARBA00022741"/>
    </source>
</evidence>
<evidence type="ECO:0000256" key="3">
    <source>
        <dbReference type="ARBA" id="ARBA00022840"/>
    </source>
</evidence>
<sequence length="536" mass="60820">MILCKDISMHFGGKKLFDNVSFTLKTNNKYGLIGANGSGKSTLVKLIKGEEELTSGDIVISELLKISALSQDQFKYENDRIIDVVIQGNEILWDAMKEQDALSNKSDVTNEEGYRIAELESIIYENDCYTAESNAEIILQGLGIDEKDFKEPLKKLSGGYKIRVLLAQCLFSNPDILLLDEPTNHLDILSTQWLEDFLKKKFKGILLLISHDHDFLNSTCNNILDIDYNTITLYSGNYDHFIKEKQNIAEQKELEKASVEKKIAKDKVFIEKFRYSAARSKQALSREKKVQKIDVPELMRSSRIAPKFLFKQKEKSGQEVLDISELSQSFKENPLFQNLSFKVNRGEKIAVLGINGIEKSTLLKTMLELITPTNGSIKWGHNTKYSYFSQDHHDLIKGNVSAIDWLMDATNESNISTIRGALGRMLLTQNQVDKLVNVLSGGEAARLLFAKITLEKANILVLDEPTNHLDLESRIALANSLKSFEGTIIFVIHDRHFISTIADRVIFMNKGRTIDFPGKYNEFRKNIVNFLKFKGL</sequence>
<dbReference type="AlphaFoldDB" id="A0A429XV98"/>
<accession>A0A429XV98</accession>
<evidence type="ECO:0000256" key="4">
    <source>
        <dbReference type="ARBA" id="ARBA00024725"/>
    </source>
</evidence>
<dbReference type="PROSITE" id="PS50893">
    <property type="entry name" value="ABC_TRANSPORTER_2"/>
    <property type="match status" value="2"/>
</dbReference>
<name>A0A429XV98_9RICK</name>
<evidence type="ECO:0000259" key="7">
    <source>
        <dbReference type="PROSITE" id="PS50893"/>
    </source>
</evidence>
<dbReference type="Pfam" id="PF00005">
    <property type="entry name" value="ABC_tran"/>
    <property type="match status" value="2"/>
</dbReference>
<dbReference type="PROSITE" id="PS00211">
    <property type="entry name" value="ABC_TRANSPORTER_1"/>
    <property type="match status" value="1"/>
</dbReference>
<comment type="caution">
    <text evidence="8">The sequence shown here is derived from an EMBL/GenBank/DDBJ whole genome shotgun (WGS) entry which is preliminary data.</text>
</comment>